<evidence type="ECO:0000313" key="2">
    <source>
        <dbReference type="Proteomes" id="UP001066276"/>
    </source>
</evidence>
<dbReference type="EMBL" id="JANPWB010000014">
    <property type="protein sequence ID" value="KAJ1098455.1"/>
    <property type="molecule type" value="Genomic_DNA"/>
</dbReference>
<comment type="caution">
    <text evidence="1">The sequence shown here is derived from an EMBL/GenBank/DDBJ whole genome shotgun (WGS) entry which is preliminary data.</text>
</comment>
<accession>A0AAV7M6M8</accession>
<name>A0AAV7M6M8_PLEWA</name>
<proteinExistence type="predicted"/>
<reference evidence="1" key="1">
    <citation type="journal article" date="2022" name="bioRxiv">
        <title>Sequencing and chromosome-scale assembly of the giantPleurodeles waltlgenome.</title>
        <authorList>
            <person name="Brown T."/>
            <person name="Elewa A."/>
            <person name="Iarovenko S."/>
            <person name="Subramanian E."/>
            <person name="Araus A.J."/>
            <person name="Petzold A."/>
            <person name="Susuki M."/>
            <person name="Suzuki K.-i.T."/>
            <person name="Hayashi T."/>
            <person name="Toyoda A."/>
            <person name="Oliveira C."/>
            <person name="Osipova E."/>
            <person name="Leigh N.D."/>
            <person name="Simon A."/>
            <person name="Yun M.H."/>
        </authorList>
    </citation>
    <scope>NUCLEOTIDE SEQUENCE</scope>
    <source>
        <strain evidence="1">20211129_DDA</strain>
        <tissue evidence="1">Liver</tissue>
    </source>
</reference>
<evidence type="ECO:0000313" key="1">
    <source>
        <dbReference type="EMBL" id="KAJ1098455.1"/>
    </source>
</evidence>
<gene>
    <name evidence="1" type="ORF">NDU88_003566</name>
</gene>
<dbReference type="Proteomes" id="UP001066276">
    <property type="component" value="Chromosome 10"/>
</dbReference>
<dbReference type="AlphaFoldDB" id="A0AAV7M6M8"/>
<organism evidence="1 2">
    <name type="scientific">Pleurodeles waltl</name>
    <name type="common">Iberian ribbed newt</name>
    <dbReference type="NCBI Taxonomy" id="8319"/>
    <lineage>
        <taxon>Eukaryota</taxon>
        <taxon>Metazoa</taxon>
        <taxon>Chordata</taxon>
        <taxon>Craniata</taxon>
        <taxon>Vertebrata</taxon>
        <taxon>Euteleostomi</taxon>
        <taxon>Amphibia</taxon>
        <taxon>Batrachia</taxon>
        <taxon>Caudata</taxon>
        <taxon>Salamandroidea</taxon>
        <taxon>Salamandridae</taxon>
        <taxon>Pleurodelinae</taxon>
        <taxon>Pleurodeles</taxon>
    </lineage>
</organism>
<keyword evidence="2" id="KW-1185">Reference proteome</keyword>
<sequence>MLRRGSVLETLPCNIQGTRQPAGRPLGKPRLGVRVVAHAAAHFSGRRFQGRRGRVRDIELGLQPCCA</sequence>
<protein>
    <submittedName>
        <fullName evidence="1">Uncharacterized protein</fullName>
    </submittedName>
</protein>